<evidence type="ECO:0000313" key="2">
    <source>
        <dbReference type="Proteomes" id="UP000503349"/>
    </source>
</evidence>
<protein>
    <submittedName>
        <fullName evidence="1">Uncharacterized protein</fullName>
    </submittedName>
</protein>
<sequence>MQRTQSSEQSCNQTVLQLQACYHHWWPRIDQEEAAVMAKTGHDKRNQGDIIIRNNYVGVGLGRLGGQGDEKVGG</sequence>
<reference evidence="2" key="2">
    <citation type="submission" date="2019-02" db="EMBL/GenBank/DDBJ databases">
        <title>Opniocepnalus argus Var Kimnra genome.</title>
        <authorList>
            <person name="Zhou C."/>
            <person name="Xiao S."/>
        </authorList>
    </citation>
    <scope>NUCLEOTIDE SEQUENCE [LARGE SCALE GENOMIC DNA]</scope>
</reference>
<organism evidence="1 2">
    <name type="scientific">Channa argus</name>
    <name type="common">Northern snakehead</name>
    <name type="synonym">Ophicephalus argus</name>
    <dbReference type="NCBI Taxonomy" id="215402"/>
    <lineage>
        <taxon>Eukaryota</taxon>
        <taxon>Metazoa</taxon>
        <taxon>Chordata</taxon>
        <taxon>Craniata</taxon>
        <taxon>Vertebrata</taxon>
        <taxon>Euteleostomi</taxon>
        <taxon>Actinopterygii</taxon>
        <taxon>Neopterygii</taxon>
        <taxon>Teleostei</taxon>
        <taxon>Neoteleostei</taxon>
        <taxon>Acanthomorphata</taxon>
        <taxon>Anabantaria</taxon>
        <taxon>Anabantiformes</taxon>
        <taxon>Channoidei</taxon>
        <taxon>Channidae</taxon>
        <taxon>Channa</taxon>
    </lineage>
</organism>
<reference evidence="1 2" key="1">
    <citation type="submission" date="2019-02" db="EMBL/GenBank/DDBJ databases">
        <title>Opniocepnalus argus genome.</title>
        <authorList>
            <person name="Zhou C."/>
            <person name="Xiao S."/>
        </authorList>
    </citation>
    <scope>NUCLEOTIDE SEQUENCE [LARGE SCALE GENOMIC DNA]</scope>
    <source>
        <strain evidence="1">OARG1902GOOAL</strain>
        <tissue evidence="1">Muscle</tissue>
    </source>
</reference>
<keyword evidence="2" id="KW-1185">Reference proteome</keyword>
<dbReference type="Proteomes" id="UP000503349">
    <property type="component" value="Chromosome 17"/>
</dbReference>
<gene>
    <name evidence="1" type="ORF">EXN66_Car017570</name>
</gene>
<evidence type="ECO:0000313" key="1">
    <source>
        <dbReference type="EMBL" id="KAF3701882.1"/>
    </source>
</evidence>
<dbReference type="EMBL" id="CM015728">
    <property type="protein sequence ID" value="KAF3701882.1"/>
    <property type="molecule type" value="Genomic_DNA"/>
</dbReference>
<dbReference type="AlphaFoldDB" id="A0A6G1QH52"/>
<accession>A0A6G1QH52</accession>
<name>A0A6G1QH52_CHAAH</name>
<proteinExistence type="predicted"/>